<accession>A0A9P6FD09</accession>
<keyword evidence="4" id="KW-0479">Metal-binding</keyword>
<keyword evidence="6" id="KW-0863">Zinc-finger</keyword>
<keyword evidence="7" id="KW-0833">Ubl conjugation pathway</keyword>
<evidence type="ECO:0000256" key="2">
    <source>
        <dbReference type="ARBA" id="ARBA00012251"/>
    </source>
</evidence>
<dbReference type="InterPro" id="IPR031127">
    <property type="entry name" value="E3_UB_ligase_RBR"/>
</dbReference>
<gene>
    <name evidence="10" type="ORF">EC957_006085</name>
</gene>
<dbReference type="InterPro" id="IPR044066">
    <property type="entry name" value="TRIAD_supradom"/>
</dbReference>
<evidence type="ECO:0000313" key="11">
    <source>
        <dbReference type="Proteomes" id="UP000723463"/>
    </source>
</evidence>
<evidence type="ECO:0000256" key="8">
    <source>
        <dbReference type="ARBA" id="ARBA00022833"/>
    </source>
</evidence>
<dbReference type="AlphaFoldDB" id="A0A9P6FD09"/>
<evidence type="ECO:0000256" key="3">
    <source>
        <dbReference type="ARBA" id="ARBA00022679"/>
    </source>
</evidence>
<dbReference type="SUPFAM" id="SSF57850">
    <property type="entry name" value="RING/U-box"/>
    <property type="match status" value="1"/>
</dbReference>
<evidence type="ECO:0000259" key="9">
    <source>
        <dbReference type="PROSITE" id="PS51873"/>
    </source>
</evidence>
<organism evidence="10 11">
    <name type="scientific">Mortierella hygrophila</name>
    <dbReference type="NCBI Taxonomy" id="979708"/>
    <lineage>
        <taxon>Eukaryota</taxon>
        <taxon>Fungi</taxon>
        <taxon>Fungi incertae sedis</taxon>
        <taxon>Mucoromycota</taxon>
        <taxon>Mortierellomycotina</taxon>
        <taxon>Mortierellomycetes</taxon>
        <taxon>Mortierellales</taxon>
        <taxon>Mortierellaceae</taxon>
        <taxon>Mortierella</taxon>
    </lineage>
</organism>
<dbReference type="Gene3D" id="3.30.40.10">
    <property type="entry name" value="Zinc/RING finger domain, C3HC4 (zinc finger)"/>
    <property type="match status" value="1"/>
</dbReference>
<evidence type="ECO:0000256" key="1">
    <source>
        <dbReference type="ARBA" id="ARBA00001798"/>
    </source>
</evidence>
<name>A0A9P6FD09_9FUNG</name>
<dbReference type="GO" id="GO:0008270">
    <property type="term" value="F:zinc ion binding"/>
    <property type="evidence" value="ECO:0007669"/>
    <property type="project" value="UniProtKB-KW"/>
</dbReference>
<dbReference type="InterPro" id="IPR002867">
    <property type="entry name" value="IBR_dom"/>
</dbReference>
<comment type="catalytic activity">
    <reaction evidence="1">
        <text>[E2 ubiquitin-conjugating enzyme]-S-ubiquitinyl-L-cysteine + [acceptor protein]-L-lysine = [E2 ubiquitin-conjugating enzyme]-L-cysteine + [acceptor protein]-N(6)-ubiquitinyl-L-lysine.</text>
        <dbReference type="EC" id="2.3.2.31"/>
    </reaction>
</comment>
<evidence type="ECO:0000256" key="6">
    <source>
        <dbReference type="ARBA" id="ARBA00022771"/>
    </source>
</evidence>
<keyword evidence="8" id="KW-0862">Zinc</keyword>
<keyword evidence="5" id="KW-0677">Repeat</keyword>
<dbReference type="Proteomes" id="UP000723463">
    <property type="component" value="Unassembled WGS sequence"/>
</dbReference>
<dbReference type="CDD" id="cd20335">
    <property type="entry name" value="BRcat_RBR"/>
    <property type="match status" value="1"/>
</dbReference>
<evidence type="ECO:0000256" key="5">
    <source>
        <dbReference type="ARBA" id="ARBA00022737"/>
    </source>
</evidence>
<dbReference type="InterPro" id="IPR013083">
    <property type="entry name" value="Znf_RING/FYVE/PHD"/>
</dbReference>
<proteinExistence type="predicted"/>
<dbReference type="GO" id="GO:0061630">
    <property type="term" value="F:ubiquitin protein ligase activity"/>
    <property type="evidence" value="ECO:0007669"/>
    <property type="project" value="UniProtKB-EC"/>
</dbReference>
<reference evidence="10" key="1">
    <citation type="journal article" date="2020" name="Fungal Divers.">
        <title>Resolving the Mortierellaceae phylogeny through synthesis of multi-gene phylogenetics and phylogenomics.</title>
        <authorList>
            <person name="Vandepol N."/>
            <person name="Liber J."/>
            <person name="Desiro A."/>
            <person name="Na H."/>
            <person name="Kennedy M."/>
            <person name="Barry K."/>
            <person name="Grigoriev I.V."/>
            <person name="Miller A.N."/>
            <person name="O'Donnell K."/>
            <person name="Stajich J.E."/>
            <person name="Bonito G."/>
        </authorList>
    </citation>
    <scope>NUCLEOTIDE SEQUENCE</scope>
    <source>
        <strain evidence="10">NRRL 2591</strain>
    </source>
</reference>
<evidence type="ECO:0000256" key="7">
    <source>
        <dbReference type="ARBA" id="ARBA00022786"/>
    </source>
</evidence>
<protein>
    <recommendedName>
        <fullName evidence="2">RBR-type E3 ubiquitin transferase</fullName>
        <ecNumber evidence="2">2.3.2.31</ecNumber>
    </recommendedName>
</protein>
<sequence length="312" mass="34846">MATSTHSSSSEVQLSNYHLHFKNKSRSPLSQARPTTTTTAMRAPAARILKCGICFEDFEWFSLKDLSDFQGDTEDYKFTTTDVLPLLPHITEKSISILSGHAHGRTDSSRQRRMRFTGALFGGRSVLRDVLREGQEALTAASDVDALFKPEKTGSLKLGSSLHFEKDHAFCMECSMRYIDTQVKVHAWPVFCPKEKCGEMVSAFAVEALLGDDAAKWHALGLEYAVKKKIYCPSLTCGMLIDGELYDGTKPVDHHCPYCRKPFCAMCLAPAHKGNNCDKRQDKIFENLANASKWKNCPTCNQMIEKSSVDIT</sequence>
<evidence type="ECO:0000256" key="4">
    <source>
        <dbReference type="ARBA" id="ARBA00022723"/>
    </source>
</evidence>
<dbReference type="EC" id="2.3.2.31" evidence="2"/>
<keyword evidence="3" id="KW-0808">Transferase</keyword>
<dbReference type="GO" id="GO:0016567">
    <property type="term" value="P:protein ubiquitination"/>
    <property type="evidence" value="ECO:0007669"/>
    <property type="project" value="InterPro"/>
</dbReference>
<keyword evidence="11" id="KW-1185">Reference proteome</keyword>
<dbReference type="PANTHER" id="PTHR11685">
    <property type="entry name" value="RBR FAMILY RING FINGER AND IBR DOMAIN-CONTAINING"/>
    <property type="match status" value="1"/>
</dbReference>
<evidence type="ECO:0000313" key="10">
    <source>
        <dbReference type="EMBL" id="KAF9548531.1"/>
    </source>
</evidence>
<dbReference type="SMART" id="SM00647">
    <property type="entry name" value="IBR"/>
    <property type="match status" value="1"/>
</dbReference>
<dbReference type="Pfam" id="PF01485">
    <property type="entry name" value="IBR"/>
    <property type="match status" value="1"/>
</dbReference>
<dbReference type="EMBL" id="JAAAXW010000028">
    <property type="protein sequence ID" value="KAF9548531.1"/>
    <property type="molecule type" value="Genomic_DNA"/>
</dbReference>
<feature type="domain" description="RING-type" evidence="9">
    <location>
        <begin position="138"/>
        <end position="312"/>
    </location>
</feature>
<dbReference type="PROSITE" id="PS51873">
    <property type="entry name" value="TRIAD"/>
    <property type="match status" value="1"/>
</dbReference>
<comment type="caution">
    <text evidence="10">The sequence shown here is derived from an EMBL/GenBank/DDBJ whole genome shotgun (WGS) entry which is preliminary data.</text>
</comment>